<dbReference type="AlphaFoldDB" id="A0A498JPZ4"/>
<keyword evidence="3" id="KW-1185">Reference proteome</keyword>
<evidence type="ECO:0000313" key="3">
    <source>
        <dbReference type="Proteomes" id="UP000290289"/>
    </source>
</evidence>
<feature type="compositionally biased region" description="Basic and acidic residues" evidence="1">
    <location>
        <begin position="17"/>
        <end position="51"/>
    </location>
</feature>
<feature type="region of interest" description="Disordered" evidence="1">
    <location>
        <begin position="1"/>
        <end position="51"/>
    </location>
</feature>
<organism evidence="2 3">
    <name type="scientific">Malus domestica</name>
    <name type="common">Apple</name>
    <name type="synonym">Pyrus malus</name>
    <dbReference type="NCBI Taxonomy" id="3750"/>
    <lineage>
        <taxon>Eukaryota</taxon>
        <taxon>Viridiplantae</taxon>
        <taxon>Streptophyta</taxon>
        <taxon>Embryophyta</taxon>
        <taxon>Tracheophyta</taxon>
        <taxon>Spermatophyta</taxon>
        <taxon>Magnoliopsida</taxon>
        <taxon>eudicotyledons</taxon>
        <taxon>Gunneridae</taxon>
        <taxon>Pentapetalae</taxon>
        <taxon>rosids</taxon>
        <taxon>fabids</taxon>
        <taxon>Rosales</taxon>
        <taxon>Rosaceae</taxon>
        <taxon>Amygdaloideae</taxon>
        <taxon>Maleae</taxon>
        <taxon>Malus</taxon>
    </lineage>
</organism>
<sequence length="88" mass="10439">MAMKPLRVGFIPNRPNDTQREAERHDPRPAAREHVRVPRRGTEEEGDNYDEKLKRTARAVECKRKKKMKSIADSFRIESIWILRQRPS</sequence>
<gene>
    <name evidence="2" type="ORF">DVH24_035645</name>
</gene>
<dbReference type="Proteomes" id="UP000290289">
    <property type="component" value="Chromosome 6"/>
</dbReference>
<evidence type="ECO:0000313" key="2">
    <source>
        <dbReference type="EMBL" id="RXH96977.1"/>
    </source>
</evidence>
<evidence type="ECO:0000256" key="1">
    <source>
        <dbReference type="SAM" id="MobiDB-lite"/>
    </source>
</evidence>
<name>A0A498JPZ4_MALDO</name>
<dbReference type="EMBL" id="RDQH01000332">
    <property type="protein sequence ID" value="RXH96977.1"/>
    <property type="molecule type" value="Genomic_DNA"/>
</dbReference>
<comment type="caution">
    <text evidence="2">The sequence shown here is derived from an EMBL/GenBank/DDBJ whole genome shotgun (WGS) entry which is preliminary data.</text>
</comment>
<accession>A0A498JPZ4</accession>
<reference evidence="2 3" key="1">
    <citation type="submission" date="2018-10" db="EMBL/GenBank/DDBJ databases">
        <title>A high-quality apple genome assembly.</title>
        <authorList>
            <person name="Hu J."/>
        </authorList>
    </citation>
    <scope>NUCLEOTIDE SEQUENCE [LARGE SCALE GENOMIC DNA]</scope>
    <source>
        <strain evidence="3">cv. HFTH1</strain>
        <tissue evidence="2">Young leaf</tissue>
    </source>
</reference>
<protein>
    <submittedName>
        <fullName evidence="2">Uncharacterized protein</fullName>
    </submittedName>
</protein>
<proteinExistence type="predicted"/>